<dbReference type="Gene3D" id="1.25.40.20">
    <property type="entry name" value="Ankyrin repeat-containing domain"/>
    <property type="match status" value="1"/>
</dbReference>
<protein>
    <submittedName>
        <fullName evidence="4">Uncharacterized protein</fullName>
    </submittedName>
</protein>
<evidence type="ECO:0000313" key="5">
    <source>
        <dbReference type="Proteomes" id="UP000593567"/>
    </source>
</evidence>
<name>A0A7J7IR75_BUGNE</name>
<dbReference type="PROSITE" id="PS50088">
    <property type="entry name" value="ANK_REPEAT"/>
    <property type="match status" value="1"/>
</dbReference>
<dbReference type="Pfam" id="PF12796">
    <property type="entry name" value="Ank_2"/>
    <property type="match status" value="1"/>
</dbReference>
<evidence type="ECO:0000313" key="4">
    <source>
        <dbReference type="EMBL" id="KAF6016449.1"/>
    </source>
</evidence>
<evidence type="ECO:0000256" key="2">
    <source>
        <dbReference type="ARBA" id="ARBA00023043"/>
    </source>
</evidence>
<feature type="repeat" description="ANK" evidence="3">
    <location>
        <begin position="53"/>
        <end position="85"/>
    </location>
</feature>
<keyword evidence="5" id="KW-1185">Reference proteome</keyword>
<evidence type="ECO:0000256" key="3">
    <source>
        <dbReference type="PROSITE-ProRule" id="PRU00023"/>
    </source>
</evidence>
<dbReference type="PANTHER" id="PTHR24198:SF165">
    <property type="entry name" value="ANKYRIN REPEAT-CONTAINING PROTEIN-RELATED"/>
    <property type="match status" value="1"/>
</dbReference>
<dbReference type="InterPro" id="IPR002110">
    <property type="entry name" value="Ankyrin_rpt"/>
</dbReference>
<dbReference type="PANTHER" id="PTHR24198">
    <property type="entry name" value="ANKYRIN REPEAT AND PROTEIN KINASE DOMAIN-CONTAINING PROTEIN"/>
    <property type="match status" value="1"/>
</dbReference>
<sequence>MLKLMKEKNISLDVELGPEKMSTLHLAVNVQDKKILKYLLSECNIRINATDAGGESALHYAVKSRSLEICEVLLKKGVNVNKQDKCGRTALHTAIGQLISDPVSSIS</sequence>
<keyword evidence="2 3" id="KW-0040">ANK repeat</keyword>
<evidence type="ECO:0000256" key="1">
    <source>
        <dbReference type="ARBA" id="ARBA00022737"/>
    </source>
</evidence>
<dbReference type="OrthoDB" id="6154527at2759"/>
<keyword evidence="1" id="KW-0677">Repeat</keyword>
<accession>A0A7J7IR75</accession>
<dbReference type="EMBL" id="VXIV02003537">
    <property type="protein sequence ID" value="KAF6016449.1"/>
    <property type="molecule type" value="Genomic_DNA"/>
</dbReference>
<comment type="caution">
    <text evidence="4">The sequence shown here is derived from an EMBL/GenBank/DDBJ whole genome shotgun (WGS) entry which is preliminary data.</text>
</comment>
<dbReference type="AlphaFoldDB" id="A0A7J7IR75"/>
<dbReference type="SMART" id="SM00248">
    <property type="entry name" value="ANK"/>
    <property type="match status" value="2"/>
</dbReference>
<proteinExistence type="predicted"/>
<dbReference type="InterPro" id="IPR036770">
    <property type="entry name" value="Ankyrin_rpt-contain_sf"/>
</dbReference>
<dbReference type="Proteomes" id="UP000593567">
    <property type="component" value="Unassembled WGS sequence"/>
</dbReference>
<dbReference type="SUPFAM" id="SSF48403">
    <property type="entry name" value="Ankyrin repeat"/>
    <property type="match status" value="1"/>
</dbReference>
<gene>
    <name evidence="4" type="ORF">EB796_025241</name>
</gene>
<reference evidence="4" key="1">
    <citation type="submission" date="2020-06" db="EMBL/GenBank/DDBJ databases">
        <title>Draft genome of Bugula neritina, a colonial animal packing powerful symbionts and potential medicines.</title>
        <authorList>
            <person name="Rayko M."/>
        </authorList>
    </citation>
    <scope>NUCLEOTIDE SEQUENCE [LARGE SCALE GENOMIC DNA]</scope>
    <source>
        <strain evidence="4">Kwan_BN1</strain>
    </source>
</reference>
<organism evidence="4 5">
    <name type="scientific">Bugula neritina</name>
    <name type="common">Brown bryozoan</name>
    <name type="synonym">Sertularia neritina</name>
    <dbReference type="NCBI Taxonomy" id="10212"/>
    <lineage>
        <taxon>Eukaryota</taxon>
        <taxon>Metazoa</taxon>
        <taxon>Spiralia</taxon>
        <taxon>Lophotrochozoa</taxon>
        <taxon>Bryozoa</taxon>
        <taxon>Gymnolaemata</taxon>
        <taxon>Cheilostomatida</taxon>
        <taxon>Flustrina</taxon>
        <taxon>Buguloidea</taxon>
        <taxon>Bugulidae</taxon>
        <taxon>Bugula</taxon>
    </lineage>
</organism>
<dbReference type="PROSITE" id="PS50297">
    <property type="entry name" value="ANK_REP_REGION"/>
    <property type="match status" value="1"/>
</dbReference>